<organism evidence="11 12">
    <name type="scientific">Naumovozyma dairenensis (strain ATCC 10597 / BCRC 20456 / CBS 421 / NBRC 0211 / NRRL Y-12639)</name>
    <name type="common">Saccharomyces dairenensis</name>
    <dbReference type="NCBI Taxonomy" id="1071378"/>
    <lineage>
        <taxon>Eukaryota</taxon>
        <taxon>Fungi</taxon>
        <taxon>Dikarya</taxon>
        <taxon>Ascomycota</taxon>
        <taxon>Saccharomycotina</taxon>
        <taxon>Saccharomycetes</taxon>
        <taxon>Saccharomycetales</taxon>
        <taxon>Saccharomycetaceae</taxon>
        <taxon>Naumovozyma</taxon>
    </lineage>
</organism>
<evidence type="ECO:0000256" key="4">
    <source>
        <dbReference type="ARBA" id="ARBA00022679"/>
    </source>
</evidence>
<feature type="region of interest" description="Disordered" evidence="9">
    <location>
        <begin position="503"/>
        <end position="522"/>
    </location>
</feature>
<evidence type="ECO:0000256" key="7">
    <source>
        <dbReference type="ARBA" id="ARBA00044528"/>
    </source>
</evidence>
<dbReference type="GO" id="GO:0042799">
    <property type="term" value="F:histone H4K20 methyltransferase activity"/>
    <property type="evidence" value="ECO:0007669"/>
    <property type="project" value="TreeGrafter"/>
</dbReference>
<sequence length="566" mass="64640">MPLTIKTLSLNDLGEQQKLPPNSKIPNHQTICDHVVRLWKEEPSMEYEPLSILHTRLKQRNPHWILSQDTLQEILLKHNLYQSSSISDPNILPLYADQIQYQSSSSANINDIITSIKKFPSCLTIEEKEPMGRCLIATDHIEANKLIFQEPTPLITIPPMDKLGLIERGKICSHCGNTLHSLSTHFIMMNGLDCDSCGTIWCSKKCKLANSHIHSILKHQKSGKKKMMNNNNVAVDSKAWNEFEKLCIKFNQRDIFSVGFIWATIVSMEKPDLKSELETKWNSLCSLSQRIRSNAADSTNIGGTFDKSNGGGGTSAGTVIDTRDTINETEKVKSREEEHKNEDMEHIWKSAFKLFQSALPKVGDTIDFEQFLCEIGRFNLNQIEGQIYYLNSFLNHNCEPNVRFEIDSKLCLKIFSRKPINKGEQLFTTYVSPLHGVNLRRRELRVNYGIFCKCNRCENEFLKSKQSRQDNNNIDNRILSDTPAIMKSPERLTLKIRRESNTAAAASTTAGARRKSSLRNKRPDLTELLKNGKEFDLEIPTNFKIGSRRRTSVRFDENVSFAVEEE</sequence>
<dbReference type="EMBL" id="HE580270">
    <property type="protein sequence ID" value="CCD24658.1"/>
    <property type="molecule type" value="Genomic_DNA"/>
</dbReference>
<evidence type="ECO:0000256" key="8">
    <source>
        <dbReference type="ARBA" id="ARBA00048619"/>
    </source>
</evidence>
<dbReference type="Gene3D" id="2.170.270.10">
    <property type="entry name" value="SET domain"/>
    <property type="match status" value="1"/>
</dbReference>
<evidence type="ECO:0000313" key="11">
    <source>
        <dbReference type="EMBL" id="CCD24658.1"/>
    </source>
</evidence>
<evidence type="ECO:0000256" key="3">
    <source>
        <dbReference type="ARBA" id="ARBA00022603"/>
    </source>
</evidence>
<gene>
    <name evidence="11" type="primary">NDAI0D03440</name>
    <name evidence="11" type="ordered locus">NDAI_0D03440</name>
</gene>
<dbReference type="SMART" id="SM00317">
    <property type="entry name" value="SET"/>
    <property type="match status" value="1"/>
</dbReference>
<dbReference type="eggNOG" id="KOG2084">
    <property type="taxonomic scope" value="Eukaryota"/>
</dbReference>
<dbReference type="PANTHER" id="PTHR46402:SF2">
    <property type="entry name" value="HISTONE-LYSINE N-TRIMETHYLTRANSFERASE SMYD5"/>
    <property type="match status" value="1"/>
</dbReference>
<comment type="subcellular location">
    <subcellularLocation>
        <location evidence="1">Chromosome</location>
    </subcellularLocation>
</comment>
<dbReference type="PROSITE" id="PS50280">
    <property type="entry name" value="SET"/>
    <property type="match status" value="1"/>
</dbReference>
<evidence type="ECO:0000313" key="12">
    <source>
        <dbReference type="Proteomes" id="UP000000689"/>
    </source>
</evidence>
<dbReference type="KEGG" id="ndi:NDAI_0D03440"/>
<dbReference type="AlphaFoldDB" id="G0WA47"/>
<keyword evidence="2" id="KW-0158">Chromosome</keyword>
<dbReference type="Proteomes" id="UP000000689">
    <property type="component" value="Chromosome 4"/>
</dbReference>
<keyword evidence="5" id="KW-0949">S-adenosyl-L-methionine</keyword>
<name>G0WA47_NAUDC</name>
<evidence type="ECO:0000256" key="1">
    <source>
        <dbReference type="ARBA" id="ARBA00004286"/>
    </source>
</evidence>
<proteinExistence type="predicted"/>
<evidence type="ECO:0000256" key="6">
    <source>
        <dbReference type="ARBA" id="ARBA00042380"/>
    </source>
</evidence>
<dbReference type="OrthoDB" id="438641at2759"/>
<comment type="catalytic activity">
    <reaction evidence="8">
        <text>L-lysyl-[histone] + S-adenosyl-L-methionine = N(6)-methyl-L-lysyl-[histone] + S-adenosyl-L-homocysteine + H(+)</text>
        <dbReference type="Rhea" id="RHEA:10024"/>
        <dbReference type="Rhea" id="RHEA-COMP:9845"/>
        <dbReference type="Rhea" id="RHEA-COMP:9846"/>
        <dbReference type="ChEBI" id="CHEBI:15378"/>
        <dbReference type="ChEBI" id="CHEBI:29969"/>
        <dbReference type="ChEBI" id="CHEBI:57856"/>
        <dbReference type="ChEBI" id="CHEBI:59789"/>
        <dbReference type="ChEBI" id="CHEBI:61929"/>
    </reaction>
    <physiologicalReaction direction="left-to-right" evidence="8">
        <dbReference type="Rhea" id="RHEA:10025"/>
    </physiologicalReaction>
</comment>
<evidence type="ECO:0000259" key="10">
    <source>
        <dbReference type="PROSITE" id="PS50280"/>
    </source>
</evidence>
<feature type="domain" description="SET" evidence="10">
    <location>
        <begin position="117"/>
        <end position="431"/>
    </location>
</feature>
<dbReference type="Pfam" id="PF00856">
    <property type="entry name" value="SET"/>
    <property type="match status" value="1"/>
</dbReference>
<dbReference type="RefSeq" id="XP_003669901.1">
    <property type="nucleotide sequence ID" value="XM_003669853.1"/>
</dbReference>
<reference evidence="11 12" key="1">
    <citation type="journal article" date="2011" name="Proc. Natl. Acad. Sci. U.S.A.">
        <title>Evolutionary erosion of yeast sex chromosomes by mating-type switching accidents.</title>
        <authorList>
            <person name="Gordon J.L."/>
            <person name="Armisen D."/>
            <person name="Proux-Wera E."/>
            <person name="Oheigeartaigh S.S."/>
            <person name="Byrne K.P."/>
            <person name="Wolfe K.H."/>
        </authorList>
    </citation>
    <scope>NUCLEOTIDE SEQUENCE [LARGE SCALE GENOMIC DNA]</scope>
    <source>
        <strain evidence="12">ATCC 10597 / BCRC 20456 / CBS 421 / NBRC 0211 / NRRL Y-12639</strain>
    </source>
</reference>
<evidence type="ECO:0000256" key="9">
    <source>
        <dbReference type="SAM" id="MobiDB-lite"/>
    </source>
</evidence>
<protein>
    <recommendedName>
        <fullName evidence="7">Histone-lysine N-methyltransferase SET5</fullName>
    </recommendedName>
    <alternativeName>
        <fullName evidence="6">SET domain-containing protein 5</fullName>
    </alternativeName>
</protein>
<evidence type="ECO:0000256" key="5">
    <source>
        <dbReference type="ARBA" id="ARBA00022691"/>
    </source>
</evidence>
<dbReference type="InterPro" id="IPR046341">
    <property type="entry name" value="SET_dom_sf"/>
</dbReference>
<dbReference type="GO" id="GO:0000785">
    <property type="term" value="C:chromatin"/>
    <property type="evidence" value="ECO:0007669"/>
    <property type="project" value="EnsemblFungi"/>
</dbReference>
<keyword evidence="12" id="KW-1185">Reference proteome</keyword>
<dbReference type="OMA" id="CEPNVRY"/>
<dbReference type="STRING" id="1071378.G0WA47"/>
<dbReference type="HOGENOM" id="CLU_031650_0_0_1"/>
<dbReference type="PANTHER" id="PTHR46402">
    <property type="entry name" value="SET AND MYND DOMAIN-CONTAINING PROTEIN 5"/>
    <property type="match status" value="1"/>
</dbReference>
<keyword evidence="3" id="KW-0489">Methyltransferase</keyword>
<dbReference type="GeneID" id="11495112"/>
<dbReference type="SUPFAM" id="SSF82199">
    <property type="entry name" value="SET domain"/>
    <property type="match status" value="1"/>
</dbReference>
<dbReference type="CDD" id="cd20071">
    <property type="entry name" value="SET_SMYD"/>
    <property type="match status" value="1"/>
</dbReference>
<dbReference type="InterPro" id="IPR001214">
    <property type="entry name" value="SET_dom"/>
</dbReference>
<keyword evidence="4" id="KW-0808">Transferase</keyword>
<dbReference type="GO" id="GO:0032259">
    <property type="term" value="P:methylation"/>
    <property type="evidence" value="ECO:0007669"/>
    <property type="project" value="UniProtKB-KW"/>
</dbReference>
<dbReference type="GO" id="GO:0045814">
    <property type="term" value="P:negative regulation of gene expression, epigenetic"/>
    <property type="evidence" value="ECO:0007669"/>
    <property type="project" value="TreeGrafter"/>
</dbReference>
<accession>G0WA47</accession>
<evidence type="ECO:0000256" key="2">
    <source>
        <dbReference type="ARBA" id="ARBA00022454"/>
    </source>
</evidence>
<dbReference type="GO" id="GO:0000723">
    <property type="term" value="P:telomere maintenance"/>
    <property type="evidence" value="ECO:0007669"/>
    <property type="project" value="EnsemblFungi"/>
</dbReference>